<name>A0A2U1T1L6_9MICO</name>
<organism evidence="1 2">
    <name type="scientific">Homoserinimonas hongtaonis</name>
    <dbReference type="NCBI Taxonomy" id="2079791"/>
    <lineage>
        <taxon>Bacteria</taxon>
        <taxon>Bacillati</taxon>
        <taxon>Actinomycetota</taxon>
        <taxon>Actinomycetes</taxon>
        <taxon>Micrococcales</taxon>
        <taxon>Microbacteriaceae</taxon>
        <taxon>Homoserinimonas</taxon>
    </lineage>
</organism>
<dbReference type="Proteomes" id="UP000244978">
    <property type="component" value="Unassembled WGS sequence"/>
</dbReference>
<dbReference type="InterPro" id="IPR032710">
    <property type="entry name" value="NTF2-like_dom_sf"/>
</dbReference>
<evidence type="ECO:0000313" key="2">
    <source>
        <dbReference type="Proteomes" id="UP000244978"/>
    </source>
</evidence>
<keyword evidence="2" id="KW-1185">Reference proteome</keyword>
<comment type="caution">
    <text evidence="1">The sequence shown here is derived from an EMBL/GenBank/DDBJ whole genome shotgun (WGS) entry which is preliminary data.</text>
</comment>
<evidence type="ECO:0008006" key="3">
    <source>
        <dbReference type="Google" id="ProtNLM"/>
    </source>
</evidence>
<dbReference type="SUPFAM" id="SSF54427">
    <property type="entry name" value="NTF2-like"/>
    <property type="match status" value="1"/>
</dbReference>
<dbReference type="AlphaFoldDB" id="A0A2U1T1L6"/>
<dbReference type="EMBL" id="QEEX01000001">
    <property type="protein sequence ID" value="PWB97758.1"/>
    <property type="molecule type" value="Genomic_DNA"/>
</dbReference>
<proteinExistence type="predicted"/>
<evidence type="ECO:0000313" key="1">
    <source>
        <dbReference type="EMBL" id="PWB97758.1"/>
    </source>
</evidence>
<sequence>MERKLSEERAAATPAALPPYTFAGPLATIADPGFFRSWVDDEQFIEELIKAADPEVREVKRIAVEFQRQMAMVVATGDIAGNIDALLERFIDEGYKQHDAHLTDGREPLARFFKGAAAAGIDLWPPMPVCVVVEGDIAALLLEASNPDGSRRNIPTMFRVGGGRMTEHWSAASPPPGAIQD</sequence>
<dbReference type="Gene3D" id="3.10.450.50">
    <property type="match status" value="1"/>
</dbReference>
<accession>A0A2U1T1L6</accession>
<protein>
    <recommendedName>
        <fullName evidence="3">SnoaL-like domain-containing protein</fullName>
    </recommendedName>
</protein>
<reference evidence="2" key="1">
    <citation type="submission" date="2018-04" db="EMBL/GenBank/DDBJ databases">
        <authorList>
            <person name="Liu S."/>
            <person name="Wang Z."/>
            <person name="Li J."/>
        </authorList>
    </citation>
    <scope>NUCLEOTIDE SEQUENCE [LARGE SCALE GENOMIC DNA]</scope>
    <source>
        <strain evidence="2">S1194</strain>
    </source>
</reference>
<dbReference type="RefSeq" id="WP_108997649.1">
    <property type="nucleotide sequence ID" value="NZ_QEEX01000001.1"/>
</dbReference>
<gene>
    <name evidence="1" type="ORF">DF220_07895</name>
</gene>